<evidence type="ECO:0000256" key="6">
    <source>
        <dbReference type="ARBA" id="ARBA00023049"/>
    </source>
</evidence>
<evidence type="ECO:0000256" key="1">
    <source>
        <dbReference type="ARBA" id="ARBA00007261"/>
    </source>
</evidence>
<evidence type="ECO:0000256" key="2">
    <source>
        <dbReference type="ARBA" id="ARBA00022670"/>
    </source>
</evidence>
<dbReference type="Pfam" id="PF03357">
    <property type="entry name" value="Snf7"/>
    <property type="match status" value="1"/>
</dbReference>
<dbReference type="Gene3D" id="6.10.250.1710">
    <property type="match status" value="1"/>
</dbReference>
<dbReference type="Pfam" id="PF00675">
    <property type="entry name" value="Peptidase_M16"/>
    <property type="match status" value="1"/>
</dbReference>
<evidence type="ECO:0000313" key="11">
    <source>
        <dbReference type="EMBL" id="KAK9043875.1"/>
    </source>
</evidence>
<dbReference type="Gene3D" id="3.30.830.10">
    <property type="entry name" value="Metalloenzyme, LuxS/M16 peptidase-like"/>
    <property type="match status" value="4"/>
</dbReference>
<dbReference type="Gene3D" id="1.10.287.1060">
    <property type="entry name" value="ESAT-6-like"/>
    <property type="match status" value="1"/>
</dbReference>
<comment type="caution">
    <text evidence="11">The sequence shown here is derived from an EMBL/GenBank/DDBJ whole genome shotgun (WGS) entry which is preliminary data.</text>
</comment>
<evidence type="ECO:0000259" key="9">
    <source>
        <dbReference type="Pfam" id="PF00675"/>
    </source>
</evidence>
<protein>
    <submittedName>
        <fullName evidence="11">Uncharacterized protein</fullName>
    </submittedName>
</protein>
<evidence type="ECO:0000259" key="10">
    <source>
        <dbReference type="Pfam" id="PF05193"/>
    </source>
</evidence>
<keyword evidence="12" id="KW-1185">Reference proteome</keyword>
<dbReference type="PANTHER" id="PTHR43690:SF20">
    <property type="entry name" value="ZINC PROTEASE PQQL-LIKE ISOFORM X1"/>
    <property type="match status" value="1"/>
</dbReference>
<dbReference type="SUPFAM" id="SSF63411">
    <property type="entry name" value="LuxS/MPP-like metallohydrolase"/>
    <property type="match status" value="3"/>
</dbReference>
<dbReference type="PROSITE" id="PS00143">
    <property type="entry name" value="INSULINASE"/>
    <property type="match status" value="1"/>
</dbReference>
<keyword evidence="7" id="KW-0175">Coiled coil</keyword>
<proteinExistence type="inferred from homology"/>
<dbReference type="InterPro" id="IPR011765">
    <property type="entry name" value="Pept_M16_N"/>
</dbReference>
<evidence type="ECO:0000256" key="7">
    <source>
        <dbReference type="SAM" id="Coils"/>
    </source>
</evidence>
<evidence type="ECO:0000256" key="4">
    <source>
        <dbReference type="ARBA" id="ARBA00022801"/>
    </source>
</evidence>
<evidence type="ECO:0000256" key="8">
    <source>
        <dbReference type="SAM" id="MobiDB-lite"/>
    </source>
</evidence>
<dbReference type="Proteomes" id="UP001396334">
    <property type="component" value="Unassembled WGS sequence"/>
</dbReference>
<evidence type="ECO:0000313" key="12">
    <source>
        <dbReference type="Proteomes" id="UP001396334"/>
    </source>
</evidence>
<feature type="region of interest" description="Disordered" evidence="8">
    <location>
        <begin position="1191"/>
        <end position="1222"/>
    </location>
</feature>
<feature type="domain" description="Peptidase M16 N-terminal" evidence="9">
    <location>
        <begin position="58"/>
        <end position="178"/>
    </location>
</feature>
<feature type="coiled-coil region" evidence="7">
    <location>
        <begin position="1028"/>
        <end position="1055"/>
    </location>
</feature>
<gene>
    <name evidence="11" type="ORF">V6N11_072199</name>
</gene>
<organism evidence="11 12">
    <name type="scientific">Hibiscus sabdariffa</name>
    <name type="common">roselle</name>
    <dbReference type="NCBI Taxonomy" id="183260"/>
    <lineage>
        <taxon>Eukaryota</taxon>
        <taxon>Viridiplantae</taxon>
        <taxon>Streptophyta</taxon>
        <taxon>Embryophyta</taxon>
        <taxon>Tracheophyta</taxon>
        <taxon>Spermatophyta</taxon>
        <taxon>Magnoliopsida</taxon>
        <taxon>eudicotyledons</taxon>
        <taxon>Gunneridae</taxon>
        <taxon>Pentapetalae</taxon>
        <taxon>rosids</taxon>
        <taxon>malvids</taxon>
        <taxon>Malvales</taxon>
        <taxon>Malvaceae</taxon>
        <taxon>Malvoideae</taxon>
        <taxon>Hibiscus</taxon>
    </lineage>
</organism>
<dbReference type="EMBL" id="JBBPBN010000003">
    <property type="protein sequence ID" value="KAK9043875.1"/>
    <property type="molecule type" value="Genomic_DNA"/>
</dbReference>
<feature type="domain" description="Peptidase M16 C-terminal" evidence="10">
    <location>
        <begin position="211"/>
        <end position="391"/>
    </location>
</feature>
<keyword evidence="3" id="KW-0479">Metal-binding</keyword>
<keyword evidence="5" id="KW-0862">Zinc</keyword>
<dbReference type="InterPro" id="IPR050626">
    <property type="entry name" value="Peptidase_M16"/>
</dbReference>
<comment type="similarity">
    <text evidence="1">Belongs to the peptidase M16 family.</text>
</comment>
<dbReference type="InterPro" id="IPR007863">
    <property type="entry name" value="Peptidase_M16_C"/>
</dbReference>
<reference evidence="11 12" key="1">
    <citation type="journal article" date="2024" name="G3 (Bethesda)">
        <title>Genome assembly of Hibiscus sabdariffa L. provides insights into metabolisms of medicinal natural products.</title>
        <authorList>
            <person name="Kim T."/>
        </authorList>
    </citation>
    <scope>NUCLEOTIDE SEQUENCE [LARGE SCALE GENOMIC DNA]</scope>
    <source>
        <strain evidence="11">TK-2024</strain>
        <tissue evidence="11">Old leaves</tissue>
    </source>
</reference>
<name>A0ABR2U2B0_9ROSI</name>
<evidence type="ECO:0000256" key="5">
    <source>
        <dbReference type="ARBA" id="ARBA00022833"/>
    </source>
</evidence>
<dbReference type="PANTHER" id="PTHR43690">
    <property type="entry name" value="NARDILYSIN"/>
    <property type="match status" value="1"/>
</dbReference>
<keyword evidence="2" id="KW-0645">Protease</keyword>
<dbReference type="InterPro" id="IPR011249">
    <property type="entry name" value="Metalloenz_LuxS/M16"/>
</dbReference>
<sequence length="1234" mass="140007">MSFFSPHNHHSSITRQLSFGSLEAVNMELDKEFDALPFGVDYGRLENGLVYYVKCNPKPRQRASLALAVNVGSVLEEEDERGVAHIVEHLAFSATKKYTNHAIVKFLESIGAEFGPCQNAETSCDGTVYKLLIPIDKPELLSEAIQVLAEFSSEIRLSKDDLEKERGAVMEEYRDNRNADGRILDACWTLVMEGSKYADRLPIGLENVIKKVSSQTLKQFYQKWYHLSNMAVIAVGDFSDTKSVIELIKTNFGHKYSALEPPPIPHFKVPSHDDPRFSYFVEPEASESAVMIAYKMQADEMKTVKDYREKLVKSMFCMALNRRLFRISRRKDPPYFSCSVDSYDLVHDLKAYVMTSSCKEKGTLEALESMLIEIARIRLHGFSEREISVVRALKMSSIESTYLERDQMESSSLRHDYTEHFTNNKPIIGIEYEAQLQKSILPDILASEVSKFAEKLWTSCSCVILIVEPQAFAGIDDMKNIVMKINKLENKGSISPWDDEHIPEEIVNSMPNTGNIIEQREHANIGASELTLSNGMRVCYKCTDFFNDQVLFAGFSYGGLSELPECKYFSSSMGSTIAEEIGMFGHRPSVLIDMLAGKRVDVDIEISNYKRTFYGYCSPFYLEAAFQLVYQLFTTKVTPDDEVIKRAMQVKEEAILARERDPYTSFSNRAREINHGNSYFFRPFGINELQKVNPVKACEYFNTCFKDPSTFTVVIIGKTDPTVAVPLILKYLGGIEKPPLPILHFNSDYIKGLPYEYPKSITREVVYSPMIEVQCMVRICFPIELKNGTMEEEIHYTGFLTRLLEAKLLQLLRFKHGQIYNASVSESIDGDLPCLTGDICGDIRIDFSCNPKISLKLVDLALNEILRLREEGPSDQDVETILEVEQRAHENGLQENYYWLNQILRSYQSRIYSGDIGTSFKILDEGRSKVRELLNPLTMQLALQRIMAHRNQHTVVILMPQTSWFNRIKSFSQWTRQGIDMKIVAAIAGFTVLALSLRRYSKQSSEDRGFNCRELTMFKGLFGKTKPETNALTTLDKLNETLEMLEKKENVLLKKAAAEVEKAKEYAKGRNKRAAIQCLKRKKLYEQQIEQLGNFQLRVHDQMILLEGAKATTETVDALRTGAAAMKAMQKATNIDDVDKTMDEINEQTENMKQIQEALSNPIGASADFDEDELEAELEELEGAELEEQLLQPATTAPAAPVQVPAGRQQARPVPQKRTAEEDELAALQAEMAL</sequence>
<evidence type="ECO:0000256" key="3">
    <source>
        <dbReference type="ARBA" id="ARBA00022723"/>
    </source>
</evidence>
<keyword evidence="6" id="KW-0482">Metalloprotease</keyword>
<accession>A0ABR2U2B0</accession>
<dbReference type="InterPro" id="IPR005024">
    <property type="entry name" value="Snf7_fam"/>
</dbReference>
<feature type="domain" description="Peptidase M16 C-terminal" evidence="10">
    <location>
        <begin position="699"/>
        <end position="881"/>
    </location>
</feature>
<feature type="coiled-coil region" evidence="7">
    <location>
        <begin position="1138"/>
        <end position="1191"/>
    </location>
</feature>
<feature type="compositionally biased region" description="Low complexity" evidence="8">
    <location>
        <begin position="1191"/>
        <end position="1206"/>
    </location>
</feature>
<keyword evidence="4" id="KW-0378">Hydrolase</keyword>
<dbReference type="Pfam" id="PF05193">
    <property type="entry name" value="Peptidase_M16_C"/>
    <property type="match status" value="2"/>
</dbReference>
<dbReference type="InterPro" id="IPR001431">
    <property type="entry name" value="Pept_M16_Zn_BS"/>
</dbReference>